<evidence type="ECO:0000313" key="2">
    <source>
        <dbReference type="EMBL" id="OVA14488.1"/>
    </source>
</evidence>
<organism evidence="2 3">
    <name type="scientific">Macleaya cordata</name>
    <name type="common">Five-seeded plume-poppy</name>
    <name type="synonym">Bocconia cordata</name>
    <dbReference type="NCBI Taxonomy" id="56857"/>
    <lineage>
        <taxon>Eukaryota</taxon>
        <taxon>Viridiplantae</taxon>
        <taxon>Streptophyta</taxon>
        <taxon>Embryophyta</taxon>
        <taxon>Tracheophyta</taxon>
        <taxon>Spermatophyta</taxon>
        <taxon>Magnoliopsida</taxon>
        <taxon>Ranunculales</taxon>
        <taxon>Papaveraceae</taxon>
        <taxon>Papaveroideae</taxon>
        <taxon>Macleaya</taxon>
    </lineage>
</organism>
<name>A0A200QVJ0_MACCD</name>
<dbReference type="GO" id="GO:0005524">
    <property type="term" value="F:ATP binding"/>
    <property type="evidence" value="ECO:0007669"/>
    <property type="project" value="InterPro"/>
</dbReference>
<dbReference type="InterPro" id="IPR011009">
    <property type="entry name" value="Kinase-like_dom_sf"/>
</dbReference>
<reference evidence="2 3" key="1">
    <citation type="journal article" date="2017" name="Mol. Plant">
        <title>The Genome of Medicinal Plant Macleaya cordata Provides New Insights into Benzylisoquinoline Alkaloids Metabolism.</title>
        <authorList>
            <person name="Liu X."/>
            <person name="Liu Y."/>
            <person name="Huang P."/>
            <person name="Ma Y."/>
            <person name="Qing Z."/>
            <person name="Tang Q."/>
            <person name="Cao H."/>
            <person name="Cheng P."/>
            <person name="Zheng Y."/>
            <person name="Yuan Z."/>
            <person name="Zhou Y."/>
            <person name="Liu J."/>
            <person name="Tang Z."/>
            <person name="Zhuo Y."/>
            <person name="Zhang Y."/>
            <person name="Yu L."/>
            <person name="Huang J."/>
            <person name="Yang P."/>
            <person name="Peng Q."/>
            <person name="Zhang J."/>
            <person name="Jiang W."/>
            <person name="Zhang Z."/>
            <person name="Lin K."/>
            <person name="Ro D.K."/>
            <person name="Chen X."/>
            <person name="Xiong X."/>
            <person name="Shang Y."/>
            <person name="Huang S."/>
            <person name="Zeng J."/>
        </authorList>
    </citation>
    <scope>NUCLEOTIDE SEQUENCE [LARGE SCALE GENOMIC DNA]</scope>
    <source>
        <strain evidence="3">cv. BLH2017</strain>
        <tissue evidence="2">Root</tissue>
    </source>
</reference>
<keyword evidence="2" id="KW-0808">Transferase</keyword>
<dbReference type="PANTHER" id="PTHR48011:SF18">
    <property type="entry name" value="MITOGEN-ACTIVATED PROTEIN KINASE KINASE KINASE 19-RELATED"/>
    <property type="match status" value="1"/>
</dbReference>
<dbReference type="GO" id="GO:0007165">
    <property type="term" value="P:signal transduction"/>
    <property type="evidence" value="ECO:0007669"/>
    <property type="project" value="TreeGrafter"/>
</dbReference>
<comment type="caution">
    <text evidence="2">The sequence shown here is derived from an EMBL/GenBank/DDBJ whole genome shotgun (WGS) entry which is preliminary data.</text>
</comment>
<keyword evidence="3" id="KW-1185">Reference proteome</keyword>
<evidence type="ECO:0000313" key="3">
    <source>
        <dbReference type="Proteomes" id="UP000195402"/>
    </source>
</evidence>
<accession>A0A200QVJ0</accession>
<sequence>MEIERGFWRREKVIGRGGQASVFLGRTTKPTDANSHSNLPPLMAVKSADVSLCCPLLKENEIFSKLEGCESIIKCYGGKLTYENSQMIFNLFLEFAPNGSLANRIKKSANGVGLPENEVKQYTQSILQGLKHIHSRGFVHRDIKPHNILICENNVAKIADFGLSKMANKQRKKDMFRLKGTPVYMAPESVAYGEYEPGCDVWALGCVVLEMLTGKSAWNFAPKTELKDLLRWIACSGKSPSVPRWVSKEAKSFMEKCFIRDPKLRWSADMLLSHPFVRVNTEIEYDLPRPNLPRSGYRANHIIRQKLTGEEMKRRPDGLQRYFCIRRFAEASQSIMAIPLTGGKRKRSCIGNEVDNKVTDSNSTCTSTTTNDGSHNLQRYWCNRRFGEVVSDQSVDIIPFGF</sequence>
<protein>
    <submittedName>
        <fullName evidence="2">Protein kinase domain</fullName>
    </submittedName>
</protein>
<dbReference type="AlphaFoldDB" id="A0A200QVJ0"/>
<dbReference type="Pfam" id="PF00069">
    <property type="entry name" value="Pkinase"/>
    <property type="match status" value="1"/>
</dbReference>
<dbReference type="InterPro" id="IPR052751">
    <property type="entry name" value="Plant_MAPKKK"/>
</dbReference>
<dbReference type="PROSITE" id="PS50011">
    <property type="entry name" value="PROTEIN_KINASE_DOM"/>
    <property type="match status" value="1"/>
</dbReference>
<dbReference type="CDD" id="cd06606">
    <property type="entry name" value="STKc_MAPKKK"/>
    <property type="match status" value="1"/>
</dbReference>
<dbReference type="Proteomes" id="UP000195402">
    <property type="component" value="Unassembled WGS sequence"/>
</dbReference>
<dbReference type="Gene3D" id="1.10.510.10">
    <property type="entry name" value="Transferase(Phosphotransferase) domain 1"/>
    <property type="match status" value="1"/>
</dbReference>
<dbReference type="SUPFAM" id="SSF56112">
    <property type="entry name" value="Protein kinase-like (PK-like)"/>
    <property type="match status" value="1"/>
</dbReference>
<dbReference type="PANTHER" id="PTHR48011">
    <property type="entry name" value="CCR4-NOT TRANSCRIPTIONAL COMPLEX SUBUNIT CAF120-RELATED"/>
    <property type="match status" value="1"/>
</dbReference>
<dbReference type="GO" id="GO:0004672">
    <property type="term" value="F:protein kinase activity"/>
    <property type="evidence" value="ECO:0007669"/>
    <property type="project" value="InterPro"/>
</dbReference>
<dbReference type="InterPro" id="IPR008271">
    <property type="entry name" value="Ser/Thr_kinase_AS"/>
</dbReference>
<dbReference type="InterPro" id="IPR000719">
    <property type="entry name" value="Prot_kinase_dom"/>
</dbReference>
<proteinExistence type="predicted"/>
<dbReference type="OrthoDB" id="1865764at2759"/>
<dbReference type="OMA" id="MWTRGKT"/>
<dbReference type="EMBL" id="MVGT01001040">
    <property type="protein sequence ID" value="OVA14488.1"/>
    <property type="molecule type" value="Genomic_DNA"/>
</dbReference>
<dbReference type="STRING" id="56857.A0A200QVJ0"/>
<dbReference type="PROSITE" id="PS00108">
    <property type="entry name" value="PROTEIN_KINASE_ST"/>
    <property type="match status" value="1"/>
</dbReference>
<dbReference type="SMART" id="SM00220">
    <property type="entry name" value="S_TKc"/>
    <property type="match status" value="1"/>
</dbReference>
<dbReference type="InParanoid" id="A0A200QVJ0"/>
<gene>
    <name evidence="2" type="ORF">BVC80_1037g27</name>
</gene>
<keyword evidence="2" id="KW-0418">Kinase</keyword>
<evidence type="ECO:0000259" key="1">
    <source>
        <dbReference type="PROSITE" id="PS50011"/>
    </source>
</evidence>
<feature type="domain" description="Protein kinase" evidence="1">
    <location>
        <begin position="8"/>
        <end position="277"/>
    </location>
</feature>